<keyword evidence="2" id="KW-0732">Signal</keyword>
<proteinExistence type="predicted"/>
<feature type="signal peptide" evidence="2">
    <location>
        <begin position="1"/>
        <end position="26"/>
    </location>
</feature>
<dbReference type="EMBL" id="FNDX01000002">
    <property type="protein sequence ID" value="SDH99413.1"/>
    <property type="molecule type" value="Genomic_DNA"/>
</dbReference>
<dbReference type="OrthoDB" id="1797983at2"/>
<evidence type="ECO:0000313" key="3">
    <source>
        <dbReference type="EMBL" id="SDH99413.1"/>
    </source>
</evidence>
<evidence type="ECO:0000313" key="4">
    <source>
        <dbReference type="Proteomes" id="UP000199050"/>
    </source>
</evidence>
<dbReference type="Proteomes" id="UP000199050">
    <property type="component" value="Unassembled WGS sequence"/>
</dbReference>
<dbReference type="AlphaFoldDB" id="A0A1G8GYD5"/>
<dbReference type="PROSITE" id="PS51257">
    <property type="entry name" value="PROKAR_LIPOPROTEIN"/>
    <property type="match status" value="1"/>
</dbReference>
<evidence type="ECO:0000256" key="1">
    <source>
        <dbReference type="SAM" id="MobiDB-lite"/>
    </source>
</evidence>
<keyword evidence="4" id="KW-1185">Reference proteome</keyword>
<name>A0A1G8GYD5_9BACL</name>
<protein>
    <recommendedName>
        <fullName evidence="5">Lipoprotein</fullName>
    </recommendedName>
</protein>
<evidence type="ECO:0008006" key="5">
    <source>
        <dbReference type="Google" id="ProtNLM"/>
    </source>
</evidence>
<reference evidence="4" key="1">
    <citation type="submission" date="2016-10" db="EMBL/GenBank/DDBJ databases">
        <authorList>
            <person name="Varghese N."/>
            <person name="Submissions S."/>
        </authorList>
    </citation>
    <scope>NUCLEOTIDE SEQUENCE [LARGE SCALE GENOMIC DNA]</scope>
    <source>
        <strain evidence="4">CGMCC 1.11012</strain>
    </source>
</reference>
<dbReference type="RefSeq" id="WP_090711991.1">
    <property type="nucleotide sequence ID" value="NZ_CBCSKY010000003.1"/>
</dbReference>
<evidence type="ECO:0000256" key="2">
    <source>
        <dbReference type="SAM" id="SignalP"/>
    </source>
</evidence>
<gene>
    <name evidence="3" type="ORF">SAMN05216192_102242</name>
</gene>
<sequence length="204" mass="22162">MKIDLKLTYIVLLVMMLSACSRHNTADNPIHSTPSPEPKQTVVPKQTVEPKQTAEPAAPAKPAGTSAVETATQADRPYRAKPPLPVITAGAAEIPAVQASYCWDYLGCADTAIGEMMYDGQTLTVVQPGERIDTVLNYEPQPSSVIVTPVVDEHAYDPVPLTDGGFTAPEEKGVYYFMYFANWTTEDGVHTLNQTSAVFAFEVR</sequence>
<organism evidence="3 4">
    <name type="scientific">Paenibacillus typhae</name>
    <dbReference type="NCBI Taxonomy" id="1174501"/>
    <lineage>
        <taxon>Bacteria</taxon>
        <taxon>Bacillati</taxon>
        <taxon>Bacillota</taxon>
        <taxon>Bacilli</taxon>
        <taxon>Bacillales</taxon>
        <taxon>Paenibacillaceae</taxon>
        <taxon>Paenibacillus</taxon>
    </lineage>
</organism>
<feature type="chain" id="PRO_5011787191" description="Lipoprotein" evidence="2">
    <location>
        <begin position="27"/>
        <end position="204"/>
    </location>
</feature>
<feature type="region of interest" description="Disordered" evidence="1">
    <location>
        <begin position="26"/>
        <end position="79"/>
    </location>
</feature>
<accession>A0A1G8GYD5</accession>